<keyword evidence="3 6" id="KW-0645">Protease</keyword>
<accession>A0ABQ8LQJ6</accession>
<name>A0ABQ8LQJ6_LABRO</name>
<proteinExistence type="inferred from homology"/>
<keyword evidence="10" id="KW-1185">Reference proteome</keyword>
<gene>
    <name evidence="9" type="ORF">H4Q32_006260</name>
</gene>
<reference evidence="9 10" key="1">
    <citation type="submission" date="2022-01" db="EMBL/GenBank/DDBJ databases">
        <title>A high-quality chromosome-level genome assembly of rohu carp, Labeo rohita.</title>
        <authorList>
            <person name="Arick M.A. II"/>
            <person name="Hsu C.-Y."/>
            <person name="Magbanua Z."/>
            <person name="Pechanova O."/>
            <person name="Grover C."/>
            <person name="Miller E."/>
            <person name="Thrash A."/>
            <person name="Ezzel L."/>
            <person name="Alam S."/>
            <person name="Benzie J."/>
            <person name="Hamilton M."/>
            <person name="Karsi A."/>
            <person name="Lawrence M.L."/>
            <person name="Peterson D.G."/>
        </authorList>
    </citation>
    <scope>NUCLEOTIDE SEQUENCE [LARGE SCALE GENOMIC DNA]</scope>
    <source>
        <strain evidence="10">BAU-BD-2019</strain>
        <tissue evidence="9">Blood</tissue>
    </source>
</reference>
<dbReference type="InterPro" id="IPR001375">
    <property type="entry name" value="Peptidase_S9_cat"/>
</dbReference>
<feature type="domain" description="Peptidase S9A N-terminal" evidence="8">
    <location>
        <begin position="305"/>
        <end position="381"/>
    </location>
</feature>
<comment type="caution">
    <text evidence="9">The sequence shown here is derived from an EMBL/GenBank/DDBJ whole genome shotgun (WGS) entry which is preliminary data.</text>
</comment>
<keyword evidence="5 6" id="KW-0720">Serine protease</keyword>
<protein>
    <recommendedName>
        <fullName evidence="2 6">Prolyl endopeptidase</fullName>
        <ecNumber evidence="6">3.4.21.-</ecNumber>
    </recommendedName>
</protein>
<dbReference type="InterPro" id="IPR051167">
    <property type="entry name" value="Prolyl_oligopep/macrocyclase"/>
</dbReference>
<dbReference type="PRINTS" id="PR00862">
    <property type="entry name" value="PROLIGOPTASE"/>
</dbReference>
<feature type="domain" description="Peptidase S9 prolyl oligopeptidase catalytic" evidence="7">
    <location>
        <begin position="453"/>
        <end position="562"/>
    </location>
</feature>
<dbReference type="Pfam" id="PF00326">
    <property type="entry name" value="Peptidase_S9"/>
    <property type="match status" value="1"/>
</dbReference>
<evidence type="ECO:0000256" key="5">
    <source>
        <dbReference type="ARBA" id="ARBA00022825"/>
    </source>
</evidence>
<evidence type="ECO:0000259" key="8">
    <source>
        <dbReference type="Pfam" id="PF02897"/>
    </source>
</evidence>
<evidence type="ECO:0000259" key="7">
    <source>
        <dbReference type="Pfam" id="PF00326"/>
    </source>
</evidence>
<evidence type="ECO:0000256" key="6">
    <source>
        <dbReference type="RuleBase" id="RU368024"/>
    </source>
</evidence>
<dbReference type="EC" id="3.4.21.-" evidence="6"/>
<organism evidence="9 10">
    <name type="scientific">Labeo rohita</name>
    <name type="common">Indian major carp</name>
    <name type="synonym">Cyprinus rohita</name>
    <dbReference type="NCBI Taxonomy" id="84645"/>
    <lineage>
        <taxon>Eukaryota</taxon>
        <taxon>Metazoa</taxon>
        <taxon>Chordata</taxon>
        <taxon>Craniata</taxon>
        <taxon>Vertebrata</taxon>
        <taxon>Euteleostomi</taxon>
        <taxon>Actinopterygii</taxon>
        <taxon>Neopterygii</taxon>
        <taxon>Teleostei</taxon>
        <taxon>Ostariophysi</taxon>
        <taxon>Cypriniformes</taxon>
        <taxon>Cyprinidae</taxon>
        <taxon>Labeoninae</taxon>
        <taxon>Labeonini</taxon>
        <taxon>Labeo</taxon>
    </lineage>
</organism>
<dbReference type="Pfam" id="PF02897">
    <property type="entry name" value="Peptidase_S9_N"/>
    <property type="match status" value="2"/>
</dbReference>
<evidence type="ECO:0000313" key="10">
    <source>
        <dbReference type="Proteomes" id="UP000830375"/>
    </source>
</evidence>
<dbReference type="InterPro" id="IPR002471">
    <property type="entry name" value="Pept_S9_AS"/>
</dbReference>
<keyword evidence="4 6" id="KW-0378">Hydrolase</keyword>
<sequence length="658" mass="74509">MTHPGVKHTDKHTQIYTELPKKSPIKTHPAWLSNTLKHGEMTVRHMKCRNKYWTDWNTRCPSPALQMFVDEQNKLTMPFLEQCAVKERFHQRLTELYNYPKYSCPYKRGKRYFYFHNEGLQNQDVLYVQDSLNSPASVFFDPNTLSEDGTVALKMGRLSEECEYFAYGLSSAGSDWVTVHFLKADDLTKLPDVLERVKFSCLAWTHDAKGIFYNCYPRQDGKADGTETTTNLNQKLFYHVIGTSQSEDILVAEFPDNPKWHSSLTVSDDGRYAVLSITEGCEPVNRLWYCDLQQLPNGITGFVECVNQRYLLVNYVHDVKDILQLYELQSGKLIRDLPLDVGTVVGLSCKKKHPDFFYKFTSFTTPGIIYHCDLSQPNPEPTIFRQVEVKGVNPNDYQTTQVFYPSKDGTKIPMFLVHARGIERDGSHPVFLYGYGGFENSIQPYYNTAYLLFIRHLGGILAVANIRGGGEYGQTWHKAGTLGNKQNCFDDFQCAAEYLIQEGYTTASRIAINGASNGGLLVGELFGRAVRQRPEEAACVNQRPELFGCAVAEVGVMDMLKYSPLHNLPQTPRDGTPYPAMLLLTADHDDRVVPLHTLKYVATLQHGMGHSPGQTQPLMVRVDTRSGHGAGKPTAKAILEDTHIFSFIAQTLKLSWRE</sequence>
<feature type="domain" description="Peptidase S9A N-terminal" evidence="8">
    <location>
        <begin position="65"/>
        <end position="295"/>
    </location>
</feature>
<dbReference type="InterPro" id="IPR023302">
    <property type="entry name" value="Pept_S9A_N"/>
</dbReference>
<dbReference type="PROSITE" id="PS00708">
    <property type="entry name" value="PRO_ENDOPEP_SER"/>
    <property type="match status" value="1"/>
</dbReference>
<dbReference type="EMBL" id="JACTAM010000019">
    <property type="protein sequence ID" value="KAI2652926.1"/>
    <property type="molecule type" value="Genomic_DNA"/>
</dbReference>
<evidence type="ECO:0000313" key="9">
    <source>
        <dbReference type="EMBL" id="KAI2652926.1"/>
    </source>
</evidence>
<dbReference type="SUPFAM" id="SSF50993">
    <property type="entry name" value="Peptidase/esterase 'gauge' domain"/>
    <property type="match status" value="1"/>
</dbReference>
<dbReference type="SUPFAM" id="SSF53474">
    <property type="entry name" value="alpha/beta-Hydrolases"/>
    <property type="match status" value="1"/>
</dbReference>
<evidence type="ECO:0000256" key="2">
    <source>
        <dbReference type="ARBA" id="ARBA00016310"/>
    </source>
</evidence>
<dbReference type="Gene3D" id="2.130.10.120">
    <property type="entry name" value="Prolyl oligopeptidase, N-terminal domain"/>
    <property type="match status" value="2"/>
</dbReference>
<dbReference type="PANTHER" id="PTHR42881">
    <property type="entry name" value="PROLYL ENDOPEPTIDASE"/>
    <property type="match status" value="1"/>
</dbReference>
<evidence type="ECO:0000256" key="3">
    <source>
        <dbReference type="ARBA" id="ARBA00022670"/>
    </source>
</evidence>
<evidence type="ECO:0000256" key="4">
    <source>
        <dbReference type="ARBA" id="ARBA00022801"/>
    </source>
</evidence>
<dbReference type="InterPro" id="IPR029058">
    <property type="entry name" value="AB_hydrolase_fold"/>
</dbReference>
<dbReference type="InterPro" id="IPR002470">
    <property type="entry name" value="Peptidase_S9A"/>
</dbReference>
<dbReference type="Gene3D" id="3.40.50.1820">
    <property type="entry name" value="alpha/beta hydrolase"/>
    <property type="match status" value="1"/>
</dbReference>
<evidence type="ECO:0000256" key="1">
    <source>
        <dbReference type="ARBA" id="ARBA00005228"/>
    </source>
</evidence>
<comment type="similarity">
    <text evidence="1 6">Belongs to the peptidase S9A family.</text>
</comment>
<dbReference type="PANTHER" id="PTHR42881:SF4">
    <property type="entry name" value="PROLYL ENDOPEPTIDASE"/>
    <property type="match status" value="1"/>
</dbReference>
<dbReference type="Proteomes" id="UP000830375">
    <property type="component" value="Unassembled WGS sequence"/>
</dbReference>